<evidence type="ECO:0000313" key="3">
    <source>
        <dbReference type="Proteomes" id="UP001236663"/>
    </source>
</evidence>
<accession>A0ABT8CDS4</accession>
<evidence type="ECO:0000256" key="1">
    <source>
        <dbReference type="SAM" id="SignalP"/>
    </source>
</evidence>
<name>A0ABT8CDS4_9BACT</name>
<dbReference type="RefSeq" id="WP_163385433.1">
    <property type="nucleotide sequence ID" value="NZ_JAUFQS010000041.1"/>
</dbReference>
<evidence type="ECO:0000313" key="2">
    <source>
        <dbReference type="EMBL" id="MDN3689698.1"/>
    </source>
</evidence>
<gene>
    <name evidence="2" type="ORF">QWZ15_17875</name>
</gene>
<keyword evidence="1" id="KW-0732">Signal</keyword>
<reference evidence="3" key="1">
    <citation type="journal article" date="2019" name="Int. J. Syst. Evol. Microbiol.">
        <title>The Global Catalogue of Microorganisms (GCM) 10K type strain sequencing project: providing services to taxonomists for standard genome sequencing and annotation.</title>
        <authorList>
            <consortium name="The Broad Institute Genomics Platform"/>
            <consortium name="The Broad Institute Genome Sequencing Center for Infectious Disease"/>
            <person name="Wu L."/>
            <person name="Ma J."/>
        </authorList>
    </citation>
    <scope>NUCLEOTIDE SEQUENCE [LARGE SCALE GENOMIC DNA]</scope>
    <source>
        <strain evidence="3">CECT 7706</strain>
    </source>
</reference>
<feature type="signal peptide" evidence="1">
    <location>
        <begin position="1"/>
        <end position="24"/>
    </location>
</feature>
<dbReference type="PROSITE" id="PS51257">
    <property type="entry name" value="PROKAR_LIPOPROTEIN"/>
    <property type="match status" value="1"/>
</dbReference>
<protein>
    <recommendedName>
        <fullName evidence="4">Lipoprotein</fullName>
    </recommendedName>
</protein>
<proteinExistence type="predicted"/>
<comment type="caution">
    <text evidence="2">The sequence shown here is derived from an EMBL/GenBank/DDBJ whole genome shotgun (WGS) entry which is preliminary data.</text>
</comment>
<feature type="chain" id="PRO_5046823596" description="Lipoprotein" evidence="1">
    <location>
        <begin position="25"/>
        <end position="143"/>
    </location>
</feature>
<sequence length="143" mass="15933">MNNSRNNFKMMAGALAVFATLFFASCVDEPIERPVGSQTENIEALQASGTFDWKTSEKITVEIEGLAIDVDVNRKLTLETGSGDEFFGGAQAMNEDFEMTFDLPAHVTEVTMKYGTIEQKKEISKNQVSFSFVEERGEEDLEL</sequence>
<evidence type="ECO:0008006" key="4">
    <source>
        <dbReference type="Google" id="ProtNLM"/>
    </source>
</evidence>
<keyword evidence="3" id="KW-1185">Reference proteome</keyword>
<organism evidence="2 3">
    <name type="scientific">Cyclobacterium jeungdonense</name>
    <dbReference type="NCBI Taxonomy" id="708087"/>
    <lineage>
        <taxon>Bacteria</taxon>
        <taxon>Pseudomonadati</taxon>
        <taxon>Bacteroidota</taxon>
        <taxon>Cytophagia</taxon>
        <taxon>Cytophagales</taxon>
        <taxon>Cyclobacteriaceae</taxon>
        <taxon>Cyclobacterium</taxon>
    </lineage>
</organism>
<dbReference type="Proteomes" id="UP001236663">
    <property type="component" value="Unassembled WGS sequence"/>
</dbReference>
<dbReference type="EMBL" id="JAUFQS010000041">
    <property type="protein sequence ID" value="MDN3689698.1"/>
    <property type="molecule type" value="Genomic_DNA"/>
</dbReference>